<dbReference type="InterPro" id="IPR036397">
    <property type="entry name" value="RNaseH_sf"/>
</dbReference>
<comment type="caution">
    <text evidence="3">The sequence shown here is derived from an EMBL/GenBank/DDBJ whole genome shotgun (WGS) entry which is preliminary data.</text>
</comment>
<dbReference type="PANTHER" id="PTHR19446">
    <property type="entry name" value="REVERSE TRANSCRIPTASES"/>
    <property type="match status" value="1"/>
</dbReference>
<dbReference type="SUPFAM" id="SSF53098">
    <property type="entry name" value="Ribonuclease H-like"/>
    <property type="match status" value="1"/>
</dbReference>
<dbReference type="Pfam" id="PF00078">
    <property type="entry name" value="RVT_1"/>
    <property type="match status" value="1"/>
</dbReference>
<feature type="compositionally biased region" description="Basic and acidic residues" evidence="1">
    <location>
        <begin position="1072"/>
        <end position="1116"/>
    </location>
</feature>
<organism evidence="3 4">
    <name type="scientific">Entomortierella parvispora</name>
    <dbReference type="NCBI Taxonomy" id="205924"/>
    <lineage>
        <taxon>Eukaryota</taxon>
        <taxon>Fungi</taxon>
        <taxon>Fungi incertae sedis</taxon>
        <taxon>Mucoromycota</taxon>
        <taxon>Mortierellomycotina</taxon>
        <taxon>Mortierellomycetes</taxon>
        <taxon>Mortierellales</taxon>
        <taxon>Mortierellaceae</taxon>
        <taxon>Entomortierella</taxon>
    </lineage>
</organism>
<dbReference type="Proteomes" id="UP000827284">
    <property type="component" value="Unassembled WGS sequence"/>
</dbReference>
<feature type="compositionally biased region" description="Acidic residues" evidence="1">
    <location>
        <begin position="947"/>
        <end position="965"/>
    </location>
</feature>
<evidence type="ECO:0000313" key="4">
    <source>
        <dbReference type="Proteomes" id="UP000827284"/>
    </source>
</evidence>
<gene>
    <name evidence="3" type="ORF">EMPS_01762</name>
</gene>
<protein>
    <recommendedName>
        <fullName evidence="2">Reverse transcriptase domain-containing protein</fullName>
    </recommendedName>
</protein>
<reference evidence="3" key="1">
    <citation type="submission" date="2021-11" db="EMBL/GenBank/DDBJ databases">
        <authorList>
            <person name="Herlambang A."/>
            <person name="Guo Y."/>
            <person name="Takashima Y."/>
            <person name="Nishizawa T."/>
        </authorList>
    </citation>
    <scope>NUCLEOTIDE SEQUENCE</scope>
    <source>
        <strain evidence="3">E1425</strain>
    </source>
</reference>
<dbReference type="InterPro" id="IPR000477">
    <property type="entry name" value="RT_dom"/>
</dbReference>
<evidence type="ECO:0000256" key="1">
    <source>
        <dbReference type="SAM" id="MobiDB-lite"/>
    </source>
</evidence>
<dbReference type="InterPro" id="IPR012337">
    <property type="entry name" value="RNaseH-like_sf"/>
</dbReference>
<feature type="compositionally biased region" description="Basic residues" evidence="1">
    <location>
        <begin position="1161"/>
        <end position="1173"/>
    </location>
</feature>
<dbReference type="EMBL" id="BQFW01000002">
    <property type="protein sequence ID" value="GJJ69416.1"/>
    <property type="molecule type" value="Genomic_DNA"/>
</dbReference>
<dbReference type="PROSITE" id="PS50878">
    <property type="entry name" value="RT_POL"/>
    <property type="match status" value="1"/>
</dbReference>
<dbReference type="OrthoDB" id="2435398at2759"/>
<feature type="domain" description="Reverse transcriptase" evidence="2">
    <location>
        <begin position="364"/>
        <end position="650"/>
    </location>
</feature>
<evidence type="ECO:0000259" key="2">
    <source>
        <dbReference type="PROSITE" id="PS50878"/>
    </source>
</evidence>
<name>A0A9P3LSV0_9FUNG</name>
<dbReference type="Gene3D" id="3.30.420.10">
    <property type="entry name" value="Ribonuclease H-like superfamily/Ribonuclease H"/>
    <property type="match status" value="1"/>
</dbReference>
<sequence length="1348" mass="153850">MVVASINMYNLINNGLAPSATTKPKGFRFKFKDTTGEEWETFTEASEAALRDLDGDEVVGLQPYRPPEEEVPIASFGTLKVELAWNRFAKAVYEAAKETLPGKVVGIAGAKPEEEVALKFVVRAAEKTYKQATRVIDRGYEWRRTAAIDQLDQDRKRFNEIRERFNGLHPDQNLVDELDAPPAADAEDDAWRLWRSVVKKQWRESLGALQLLRKVESNKAIKEAIEERNKMTATETGKVLDSILGRGSGKVVLDRIQVEVDGNTVNETDPVKVKEKVAEWFQEWYRPRLAKPLEGRWKEQYQPKNNIDEEWYDGLMEAPTRKEFEQAVRTAPKLKAPGLSGITNDILQHLGEVGKFILYQIVSAGIVQSELPKAWKTGLLYCIPKTSEWTGNMAEIRPITLLEHARKIMFSILTTRLSTIMTTHGILRGPNFSVLKGTTTKDPIHVLQALMEDARESGREQWIVFQDMRRCFDSVNCGKDGMLSRALARLKVPEQFIRLCETISETKVNKVITDFGTTNEFQPSCGLDQGGVECPLLWRIAYDPLLCEVMDNCQGYQIRGPKGTPVVADIAFVDDTTWIAEGKKAMEHTLEVASEFFDLNGIEINGKKTEVIAINNKRTREDSMLQFGTPKEDIYPVKKKEAVRMLGVWVNAAGSPKPTMDLIENETDTICNILRRKAITDRQAVYIINSVLVNRIIYRTSAQIIPKTMLKRLTGKYMSLCKTKARLPSTTPNSIMEHHRFYAVKRLEDAQAEEQITGLWLRLNDTGLVGKIGRARLIQLQQQLQMEVSPTSDPERVKGTRHNFISSVCELMAERDIQFEVQVAEDFELAADAGTILEWFEGAIDEEIIKECHDLGIYFIEQVLSVNRTELISWTQLRRMVGSRRASKDSPEWFLRLQNFCATDRFTTAFINKWCEDRRAAMAETLDEEEEQAIQEANRLSEVPESSTEEEDEPSESESEREEDAPAPVAPTPAAPAPVAPAQTDFVPSNRLILARREGTEVRPRLRETRDQRDERLKAYKLEYYNQHGGPKLRTMDDAEDEFRSQEHNADKDWLKDEVRRVRNLAKLEAKERAYHARSQEEARRQQEAAARRQQKEARRQQEEARRQQEKQEAARRQKRRQERQAAIKNKALRRRVAQERRLKDAHRRRSERLRSVTRTFKARKARTRKLQRKYLQPEGGINEERLEQDARTELSKSTTPRERDLPRKDKFRDIYGLLITTVVEDAILEARNSLEGLGPLEFYSDGSLKDHGLTTISMAFGVVIKRPGTVRYRTVISGKVLGFASSTKAELVGLLATILACPRDTQATVFIDNQTVVDKFKTLVWLKHSNGKVKRSASSGSKDMLGT</sequence>
<feature type="compositionally biased region" description="Pro residues" evidence="1">
    <location>
        <begin position="968"/>
        <end position="979"/>
    </location>
</feature>
<accession>A0A9P3LSV0</accession>
<evidence type="ECO:0000313" key="3">
    <source>
        <dbReference type="EMBL" id="GJJ69416.1"/>
    </source>
</evidence>
<feature type="region of interest" description="Disordered" evidence="1">
    <location>
        <begin position="925"/>
        <end position="995"/>
    </location>
</feature>
<feature type="region of interest" description="Disordered" evidence="1">
    <location>
        <begin position="1072"/>
        <end position="1205"/>
    </location>
</feature>
<reference evidence="3" key="2">
    <citation type="journal article" date="2022" name="Microbiol. Resour. Announc.">
        <title>Whole-Genome Sequence of Entomortierella parvispora E1425, a Mucoromycotan Fungus Associated with Burkholderiaceae-Related Endosymbiotic Bacteria.</title>
        <authorList>
            <person name="Herlambang A."/>
            <person name="Guo Y."/>
            <person name="Takashima Y."/>
            <person name="Narisawa K."/>
            <person name="Ohta H."/>
            <person name="Nishizawa T."/>
        </authorList>
    </citation>
    <scope>NUCLEOTIDE SEQUENCE</scope>
    <source>
        <strain evidence="3">E1425</strain>
    </source>
</reference>
<feature type="compositionally biased region" description="Basic and acidic residues" evidence="1">
    <location>
        <begin position="1183"/>
        <end position="1205"/>
    </location>
</feature>
<keyword evidence="4" id="KW-1185">Reference proteome</keyword>
<proteinExistence type="predicted"/>
<dbReference type="GO" id="GO:0003676">
    <property type="term" value="F:nucleic acid binding"/>
    <property type="evidence" value="ECO:0007669"/>
    <property type="project" value="InterPro"/>
</dbReference>